<proteinExistence type="predicted"/>
<keyword evidence="1" id="KW-0732">Signal</keyword>
<gene>
    <name evidence="2" type="ORF">CLV81_2971</name>
</gene>
<name>A0A2T0MAQ5_9FLAO</name>
<dbReference type="Gene3D" id="2.120.10.30">
    <property type="entry name" value="TolB, C-terminal domain"/>
    <property type="match status" value="1"/>
</dbReference>
<dbReference type="OrthoDB" id="1413558at2"/>
<dbReference type="AlphaFoldDB" id="A0A2T0MAQ5"/>
<keyword evidence="3" id="KW-1185">Reference proteome</keyword>
<dbReference type="InterPro" id="IPR011990">
    <property type="entry name" value="TPR-like_helical_dom_sf"/>
</dbReference>
<feature type="signal peptide" evidence="1">
    <location>
        <begin position="1"/>
        <end position="23"/>
    </location>
</feature>
<dbReference type="SUPFAM" id="SSF48452">
    <property type="entry name" value="TPR-like"/>
    <property type="match status" value="1"/>
</dbReference>
<dbReference type="Proteomes" id="UP000237640">
    <property type="component" value="Unassembled WGS sequence"/>
</dbReference>
<evidence type="ECO:0000313" key="2">
    <source>
        <dbReference type="EMBL" id="PRX54569.1"/>
    </source>
</evidence>
<feature type="chain" id="PRO_5015624902" evidence="1">
    <location>
        <begin position="24"/>
        <end position="389"/>
    </location>
</feature>
<dbReference type="Pfam" id="PF07676">
    <property type="entry name" value="PD40"/>
    <property type="match status" value="1"/>
</dbReference>
<sequence length="389" mass="43363">MTHSITYRLVLILSFTLSISLSAQTSFDTAAQHENDQRVEDYLDLLKQGYSEVEIFQDLGNANFLAGNYETAVFWYEKLLSTHGISALETNYEGLFQFAQKQLEKGSNDFQNEKNLWDEHIQSHYSGEKLNQGVASKEAVENKMKGKLSTLDGYMPSMTVTQDGQTAYFSKATYQKPLYGVFSKKELVHEIFRVENIDGKWKNATKVAVCPKYASAKHPTISADGKRLFFASNMKGSYGNYDIYVVDIKSNGKLGIVKNLGPKVNTKEDELYPNLYNGTLLFFASAGRKGYGGLDLYATQVAKSSLTSAVNLGGHINSNKDDYSIALNLDKGTGYVVSNRGQNSTIAQYAVSYGKQKNENTAVANRENRLKNILNSESTEEYSNTAFED</sequence>
<dbReference type="EMBL" id="PVYX01000002">
    <property type="protein sequence ID" value="PRX54569.1"/>
    <property type="molecule type" value="Genomic_DNA"/>
</dbReference>
<dbReference type="InterPro" id="IPR011659">
    <property type="entry name" value="WD40"/>
</dbReference>
<organism evidence="2 3">
    <name type="scientific">Flagellimonas meridianipacifica</name>
    <dbReference type="NCBI Taxonomy" id="1080225"/>
    <lineage>
        <taxon>Bacteria</taxon>
        <taxon>Pseudomonadati</taxon>
        <taxon>Bacteroidota</taxon>
        <taxon>Flavobacteriia</taxon>
        <taxon>Flavobacteriales</taxon>
        <taxon>Flavobacteriaceae</taxon>
        <taxon>Flagellimonas</taxon>
    </lineage>
</organism>
<dbReference type="InterPro" id="IPR011042">
    <property type="entry name" value="6-blade_b-propeller_TolB-like"/>
</dbReference>
<dbReference type="RefSeq" id="WP_106145834.1">
    <property type="nucleotide sequence ID" value="NZ_PVYX01000002.1"/>
</dbReference>
<evidence type="ECO:0000256" key="1">
    <source>
        <dbReference type="SAM" id="SignalP"/>
    </source>
</evidence>
<comment type="caution">
    <text evidence="2">The sequence shown here is derived from an EMBL/GenBank/DDBJ whole genome shotgun (WGS) entry which is preliminary data.</text>
</comment>
<dbReference type="SUPFAM" id="SSF82171">
    <property type="entry name" value="DPP6 N-terminal domain-like"/>
    <property type="match status" value="1"/>
</dbReference>
<protein>
    <submittedName>
        <fullName evidence="2">WD40 repeat protein</fullName>
    </submittedName>
</protein>
<evidence type="ECO:0000313" key="3">
    <source>
        <dbReference type="Proteomes" id="UP000237640"/>
    </source>
</evidence>
<accession>A0A2T0MAQ5</accession>
<reference evidence="2 3" key="1">
    <citation type="submission" date="2018-03" db="EMBL/GenBank/DDBJ databases">
        <title>Genomic Encyclopedia of Archaeal and Bacterial Type Strains, Phase II (KMG-II): from individual species to whole genera.</title>
        <authorList>
            <person name="Goeker M."/>
        </authorList>
    </citation>
    <scope>NUCLEOTIDE SEQUENCE [LARGE SCALE GENOMIC DNA]</scope>
    <source>
        <strain evidence="2 3">DSM 25027</strain>
    </source>
</reference>